<dbReference type="EMBL" id="JAXCLW010000001">
    <property type="protein sequence ID" value="MDY0882280.1"/>
    <property type="molecule type" value="Genomic_DNA"/>
</dbReference>
<name>A0ABU5E7I3_9PROT</name>
<dbReference type="RefSeq" id="WP_320507305.1">
    <property type="nucleotide sequence ID" value="NZ_JAXCLW010000001.1"/>
</dbReference>
<reference evidence="1 2" key="1">
    <citation type="journal article" date="2016" name="Antonie Van Leeuwenhoek">
        <title>Dongia soli sp. nov., isolated from soil from Dokdo, Korea.</title>
        <authorList>
            <person name="Kim D.U."/>
            <person name="Lee H."/>
            <person name="Kim H."/>
            <person name="Kim S.G."/>
            <person name="Ka J.O."/>
        </authorList>
    </citation>
    <scope>NUCLEOTIDE SEQUENCE [LARGE SCALE GENOMIC DNA]</scope>
    <source>
        <strain evidence="1 2">D78</strain>
    </source>
</reference>
<protein>
    <submittedName>
        <fullName evidence="1">Uncharacterized protein</fullName>
    </submittedName>
</protein>
<accession>A0ABU5E7I3</accession>
<organism evidence="1 2">
    <name type="scientific">Dongia soli</name>
    <dbReference type="NCBI Taxonomy" id="600628"/>
    <lineage>
        <taxon>Bacteria</taxon>
        <taxon>Pseudomonadati</taxon>
        <taxon>Pseudomonadota</taxon>
        <taxon>Alphaproteobacteria</taxon>
        <taxon>Rhodospirillales</taxon>
        <taxon>Dongiaceae</taxon>
        <taxon>Dongia</taxon>
    </lineage>
</organism>
<dbReference type="Proteomes" id="UP001279642">
    <property type="component" value="Unassembled WGS sequence"/>
</dbReference>
<evidence type="ECO:0000313" key="2">
    <source>
        <dbReference type="Proteomes" id="UP001279642"/>
    </source>
</evidence>
<comment type="caution">
    <text evidence="1">The sequence shown here is derived from an EMBL/GenBank/DDBJ whole genome shotgun (WGS) entry which is preliminary data.</text>
</comment>
<sequence>MSARILAFPGQPAPSVGIPVSRGQAVLFQGTQHTVEQVYDTRALIAGPRGQRIARLAYLTPAPPANR</sequence>
<proteinExistence type="predicted"/>
<gene>
    <name evidence="1" type="ORF">SMD27_05470</name>
</gene>
<evidence type="ECO:0000313" key="1">
    <source>
        <dbReference type="EMBL" id="MDY0882280.1"/>
    </source>
</evidence>
<keyword evidence="2" id="KW-1185">Reference proteome</keyword>